<evidence type="ECO:0000313" key="4">
    <source>
        <dbReference type="Proteomes" id="UP000515909"/>
    </source>
</evidence>
<sequence>MQHYEDLYGLIRQDPEADRYFRSLPNFVRESISQRAQSINSIESLRDYAENLTRDDE</sequence>
<dbReference type="RefSeq" id="WP_166525081.1">
    <property type="nucleotide sequence ID" value="NZ_CP060286.1"/>
</dbReference>
<evidence type="ECO:0000313" key="1">
    <source>
        <dbReference type="EMBL" id="MVB10615.1"/>
    </source>
</evidence>
<dbReference type="Proteomes" id="UP000469440">
    <property type="component" value="Unassembled WGS sequence"/>
</dbReference>
<dbReference type="Proteomes" id="UP000515909">
    <property type="component" value="Chromosome"/>
</dbReference>
<name>A0A6N8HYE1_9FIRM</name>
<proteinExistence type="predicted"/>
<evidence type="ECO:0000313" key="3">
    <source>
        <dbReference type="Proteomes" id="UP000469440"/>
    </source>
</evidence>
<reference evidence="1 3" key="1">
    <citation type="submission" date="2019-09" db="EMBL/GenBank/DDBJ databases">
        <title>Genome sequence of Clostridium sp. EA1.</title>
        <authorList>
            <person name="Poehlein A."/>
            <person name="Bengelsdorf F.R."/>
            <person name="Daniel R."/>
        </authorList>
    </citation>
    <scope>NUCLEOTIDE SEQUENCE [LARGE SCALE GENOMIC DNA]</scope>
    <source>
        <strain evidence="1 3">EA1</strain>
    </source>
</reference>
<accession>A0A6N8HYE1</accession>
<dbReference type="EMBL" id="CP060286">
    <property type="protein sequence ID" value="QNK41642.1"/>
    <property type="molecule type" value="Genomic_DNA"/>
</dbReference>
<accession>A0A7G8TDF1</accession>
<reference evidence="2 4" key="2">
    <citation type="submission" date="2020-08" db="EMBL/GenBank/DDBJ databases">
        <title>The isolate Caproiciproducens sp. 7D4C2 produces n-caproate at mildly acidic conditions from hexoses: genome and rBOX comparison with related strains and chain-elongating bacteria.</title>
        <authorList>
            <person name="Esquivel-Elizondo S."/>
            <person name="Bagci C."/>
            <person name="Temovska M."/>
            <person name="Jeon B.S."/>
            <person name="Bessarab I."/>
            <person name="Williams R.B.H."/>
            <person name="Huson D.H."/>
            <person name="Angenent L.T."/>
        </authorList>
    </citation>
    <scope>NUCLEOTIDE SEQUENCE [LARGE SCALE GENOMIC DNA]</scope>
    <source>
        <strain evidence="2 4">7D4C2</strain>
    </source>
</reference>
<keyword evidence="3" id="KW-1185">Reference proteome</keyword>
<evidence type="ECO:0000313" key="2">
    <source>
        <dbReference type="EMBL" id="QNK41642.1"/>
    </source>
</evidence>
<dbReference type="AlphaFoldDB" id="A0A6N8HYE1"/>
<dbReference type="EMBL" id="VWXL01000046">
    <property type="protein sequence ID" value="MVB10615.1"/>
    <property type="molecule type" value="Genomic_DNA"/>
</dbReference>
<dbReference type="KEGG" id="cfem:HCR03_05135"/>
<protein>
    <submittedName>
        <fullName evidence="1">Uncharacterized protein</fullName>
    </submittedName>
</protein>
<gene>
    <name evidence="1" type="ORF">CAFE_13100</name>
    <name evidence="2" type="ORF">HCR03_05135</name>
</gene>
<organism evidence="1 3">
    <name type="scientific">Caproicibacter fermentans</name>
    <dbReference type="NCBI Taxonomy" id="2576756"/>
    <lineage>
        <taxon>Bacteria</taxon>
        <taxon>Bacillati</taxon>
        <taxon>Bacillota</taxon>
        <taxon>Clostridia</taxon>
        <taxon>Eubacteriales</taxon>
        <taxon>Acutalibacteraceae</taxon>
        <taxon>Caproicibacter</taxon>
    </lineage>
</organism>